<keyword evidence="4" id="KW-1185">Reference proteome</keyword>
<dbReference type="EMBL" id="BSFP01000010">
    <property type="protein sequence ID" value="GLL00706.1"/>
    <property type="molecule type" value="Genomic_DNA"/>
</dbReference>
<dbReference type="RefSeq" id="WP_261961332.1">
    <property type="nucleotide sequence ID" value="NZ_BAAAXA010000001.1"/>
</dbReference>
<feature type="compositionally biased region" description="Acidic residues" evidence="1">
    <location>
        <begin position="293"/>
        <end position="304"/>
    </location>
</feature>
<keyword evidence="2" id="KW-1133">Transmembrane helix</keyword>
<gene>
    <name evidence="3" type="ORF">GCM10017581_024470</name>
</gene>
<keyword evidence="2" id="KW-0472">Membrane</keyword>
<feature type="region of interest" description="Disordered" evidence="1">
    <location>
        <begin position="133"/>
        <end position="161"/>
    </location>
</feature>
<accession>A0A9W6KEQ4</accession>
<reference evidence="3" key="1">
    <citation type="journal article" date="2014" name="Int. J. Syst. Evol. Microbiol.">
        <title>Complete genome sequence of Corynebacterium casei LMG S-19264T (=DSM 44701T), isolated from a smear-ripened cheese.</title>
        <authorList>
            <consortium name="US DOE Joint Genome Institute (JGI-PGF)"/>
            <person name="Walter F."/>
            <person name="Albersmeier A."/>
            <person name="Kalinowski J."/>
            <person name="Ruckert C."/>
        </authorList>
    </citation>
    <scope>NUCLEOTIDE SEQUENCE</scope>
    <source>
        <strain evidence="3">VKM Ac-1321</strain>
    </source>
</reference>
<proteinExistence type="predicted"/>
<evidence type="ECO:0000313" key="4">
    <source>
        <dbReference type="Proteomes" id="UP001143480"/>
    </source>
</evidence>
<protein>
    <submittedName>
        <fullName evidence="3">Uncharacterized protein</fullName>
    </submittedName>
</protein>
<organism evidence="3 4">
    <name type="scientific">Dactylosporangium matsuzakiense</name>
    <dbReference type="NCBI Taxonomy" id="53360"/>
    <lineage>
        <taxon>Bacteria</taxon>
        <taxon>Bacillati</taxon>
        <taxon>Actinomycetota</taxon>
        <taxon>Actinomycetes</taxon>
        <taxon>Micromonosporales</taxon>
        <taxon>Micromonosporaceae</taxon>
        <taxon>Dactylosporangium</taxon>
    </lineage>
</organism>
<dbReference type="Proteomes" id="UP001143480">
    <property type="component" value="Unassembled WGS sequence"/>
</dbReference>
<evidence type="ECO:0000256" key="2">
    <source>
        <dbReference type="SAM" id="Phobius"/>
    </source>
</evidence>
<comment type="caution">
    <text evidence="3">The sequence shown here is derived from an EMBL/GenBank/DDBJ whole genome shotgun (WGS) entry which is preliminary data.</text>
</comment>
<name>A0A9W6KEQ4_9ACTN</name>
<sequence>MVVRLVRAGVGALLLLIAVPLALAGGGLLMAMEHRADDDTFTARLERVRTDGDAVVVTDVDALLRTDAPFARGGQTTLSLSAVGSGGPLFIGLGPEAAVRRYLDGHSYARVSRVRLARGPLPVELATEAAARTANQTAVTGDAAPPPPADPAAPVDPAAVAPPAAAAPSAAAVPPTAGGAEAKGPAAEKFWTGRSELKAGVSRITWSPSAMRGKHLALVVMRADGTAGVDAAITARLAPAWLAPTTGGLLMLGAALFFLALVTLAWPQGRPAAVAAGGSEPAPLPVLPAQPTSDEDEATPEEPEAAARVVANERVMATLADVLAAADAEAEPEPEPVSAPVEPAETIEAAGAKAEDPLLVECELDRPAPLDADVDDHGPIDLPPLPAMPNIELHFTWAPPAASEDTAESGTAAR</sequence>
<feature type="compositionally biased region" description="Low complexity" evidence="1">
    <location>
        <begin position="152"/>
        <end position="161"/>
    </location>
</feature>
<feature type="region of interest" description="Disordered" evidence="1">
    <location>
        <begin position="274"/>
        <end position="305"/>
    </location>
</feature>
<keyword evidence="2" id="KW-0812">Transmembrane</keyword>
<feature type="transmembrane region" description="Helical" evidence="2">
    <location>
        <begin position="241"/>
        <end position="266"/>
    </location>
</feature>
<dbReference type="AlphaFoldDB" id="A0A9W6KEQ4"/>
<reference evidence="3" key="2">
    <citation type="submission" date="2023-01" db="EMBL/GenBank/DDBJ databases">
        <authorList>
            <person name="Sun Q."/>
            <person name="Evtushenko L."/>
        </authorList>
    </citation>
    <scope>NUCLEOTIDE SEQUENCE</scope>
    <source>
        <strain evidence="3">VKM Ac-1321</strain>
    </source>
</reference>
<evidence type="ECO:0000313" key="3">
    <source>
        <dbReference type="EMBL" id="GLL00706.1"/>
    </source>
</evidence>
<evidence type="ECO:0000256" key="1">
    <source>
        <dbReference type="SAM" id="MobiDB-lite"/>
    </source>
</evidence>